<evidence type="ECO:0000313" key="1">
    <source>
        <dbReference type="EMBL" id="ABT16638.1"/>
    </source>
</evidence>
<dbReference type="EMBL" id="EF101928">
    <property type="protein sequence ID" value="ABT16638.1"/>
    <property type="molecule type" value="Genomic_DNA"/>
</dbReference>
<proteinExistence type="predicted"/>
<accession>A7K9B4</accession>
<organism evidence="1 2">
    <name type="scientific">Chlorovirus heliozoae</name>
    <dbReference type="NCBI Taxonomy" id="322019"/>
    <lineage>
        <taxon>Viruses</taxon>
        <taxon>Varidnaviria</taxon>
        <taxon>Bamfordvirae</taxon>
        <taxon>Nucleocytoviricota</taxon>
        <taxon>Megaviricetes</taxon>
        <taxon>Algavirales</taxon>
        <taxon>Phycodnaviridae</taxon>
        <taxon>Chlorovirus</taxon>
    </lineage>
</organism>
<gene>
    <name evidence="1" type="primary">z504L</name>
    <name evidence="1" type="ORF">ATCV1_z504L</name>
</gene>
<evidence type="ECO:0000313" key="2">
    <source>
        <dbReference type="Proteomes" id="UP000202420"/>
    </source>
</evidence>
<dbReference type="Proteomes" id="UP000202420">
    <property type="component" value="Segment"/>
</dbReference>
<reference evidence="1 2" key="1">
    <citation type="submission" date="2006-09" db="EMBL/GenBank/DDBJ databases">
        <title>Sequence and annotation of the 288-kb ATCV-1 virus that infects an endosymbiotic Chlorella strain of the heliozoon Acanthocystis turfacea.</title>
        <authorList>
            <person name="Fitzgerald L.A."/>
            <person name="Graves M.V."/>
            <person name="Li X."/>
            <person name="Pfitzner A.J.P."/>
            <person name="Hartigan J."/>
            <person name="Van Etten J.L."/>
        </authorList>
    </citation>
    <scope>NUCLEOTIDE SEQUENCE [LARGE SCALE GENOMIC DNA]</scope>
    <source>
        <strain evidence="1 2">ATCV-1</strain>
    </source>
</reference>
<dbReference type="KEGG" id="vg:5470454"/>
<name>A7K9B4_9PHYC</name>
<dbReference type="GeneID" id="5470454"/>
<dbReference type="RefSeq" id="YP_001426985.1">
    <property type="nucleotide sequence ID" value="NC_008724.1"/>
</dbReference>
<keyword evidence="2" id="KW-1185">Reference proteome</keyword>
<protein>
    <submittedName>
        <fullName evidence="1">Uncharacterized protein z504L</fullName>
    </submittedName>
</protein>
<sequence length="110" mass="12638">MESAIVENFHRRRAKVERNLVVKFPHVGVAGSWVAMLHDLWNGQLETIFCDDAGHGLSNDVNGERGIAVVIFTRQGHRAELYWRGKHARCLQRRHAVEHAHELGREMLHV</sequence>